<comment type="caution">
    <text evidence="1">The sequence shown here is derived from an EMBL/GenBank/DDBJ whole genome shotgun (WGS) entry which is preliminary data.</text>
</comment>
<name>A0ABR7LHN5_9ACTN</name>
<sequence length="229" mass="25986">MALTEVLIDQATRDNLGEQLAEVAGSLWAHHCQTCGKPLGDVPPALLVNDIGRFAFAALHHPTCKQARWNNRDVIWFNWHAFSTWTAFTSVMPFRYGDKIEQWPMFLLNPSLEAIALKRDDERRTWHPRFDTRFFTAGMAPPGGRFSRHIPLPGVKAVLSHDSITVRVQADFVDEYQIEAHLDVLERADDLQGVYFVVTHALNPARFTVEEFLAMMKAGRMLIGWASIG</sequence>
<dbReference type="EMBL" id="JABVEC010000001">
    <property type="protein sequence ID" value="MBC6464005.1"/>
    <property type="molecule type" value="Genomic_DNA"/>
</dbReference>
<evidence type="ECO:0000313" key="1">
    <source>
        <dbReference type="EMBL" id="MBC6464005.1"/>
    </source>
</evidence>
<protein>
    <submittedName>
        <fullName evidence="1">Uncharacterized protein</fullName>
    </submittedName>
</protein>
<organism evidence="1 2">
    <name type="scientific">Actinomadura alba</name>
    <dbReference type="NCBI Taxonomy" id="406431"/>
    <lineage>
        <taxon>Bacteria</taxon>
        <taxon>Bacillati</taxon>
        <taxon>Actinomycetota</taxon>
        <taxon>Actinomycetes</taxon>
        <taxon>Streptosporangiales</taxon>
        <taxon>Thermomonosporaceae</taxon>
        <taxon>Actinomadura</taxon>
    </lineage>
</organism>
<dbReference type="Proteomes" id="UP000805614">
    <property type="component" value="Unassembled WGS sequence"/>
</dbReference>
<gene>
    <name evidence="1" type="ORF">HKK74_00615</name>
</gene>
<evidence type="ECO:0000313" key="2">
    <source>
        <dbReference type="Proteomes" id="UP000805614"/>
    </source>
</evidence>
<dbReference type="RefSeq" id="WP_187240929.1">
    <property type="nucleotide sequence ID" value="NZ_BAAAOK010000015.1"/>
</dbReference>
<keyword evidence="2" id="KW-1185">Reference proteome</keyword>
<accession>A0ABR7LHN5</accession>
<proteinExistence type="predicted"/>
<reference evidence="1 2" key="1">
    <citation type="submission" date="2020-06" db="EMBL/GenBank/DDBJ databases">
        <title>Actinomadura xiongansis sp. nov., isolated from soil of Baiyangdian.</title>
        <authorList>
            <person name="Zhang X."/>
        </authorList>
    </citation>
    <scope>NUCLEOTIDE SEQUENCE [LARGE SCALE GENOMIC DNA]</scope>
    <source>
        <strain evidence="1 2">HBUM206468</strain>
    </source>
</reference>